<evidence type="ECO:0000259" key="5">
    <source>
        <dbReference type="Pfam" id="PF00884"/>
    </source>
</evidence>
<evidence type="ECO:0000313" key="6">
    <source>
        <dbReference type="EMBL" id="WOH35718.1"/>
    </source>
</evidence>
<protein>
    <submittedName>
        <fullName evidence="6">Sulfatase</fullName>
    </submittedName>
</protein>
<accession>A0ABZ0GIU3</accession>
<dbReference type="PANTHER" id="PTHR43108:SF6">
    <property type="entry name" value="N-SULPHOGLUCOSAMINE SULPHOHYDROLASE"/>
    <property type="match status" value="1"/>
</dbReference>
<dbReference type="Proteomes" id="UP001301442">
    <property type="component" value="Chromosome"/>
</dbReference>
<evidence type="ECO:0000256" key="3">
    <source>
        <dbReference type="ARBA" id="ARBA00022801"/>
    </source>
</evidence>
<proteinExistence type="inferred from homology"/>
<dbReference type="PANTHER" id="PTHR43108">
    <property type="entry name" value="N-ACETYLGLUCOSAMINE-6-SULFATASE FAMILY MEMBER"/>
    <property type="match status" value="1"/>
</dbReference>
<dbReference type="InterPro" id="IPR024607">
    <property type="entry name" value="Sulfatase_CS"/>
</dbReference>
<dbReference type="CDD" id="cd16031">
    <property type="entry name" value="G6S_like"/>
    <property type="match status" value="1"/>
</dbReference>
<evidence type="ECO:0000256" key="2">
    <source>
        <dbReference type="ARBA" id="ARBA00022729"/>
    </source>
</evidence>
<dbReference type="InterPro" id="IPR000917">
    <property type="entry name" value="Sulfatase_N"/>
</dbReference>
<dbReference type="PROSITE" id="PS00523">
    <property type="entry name" value="SULFATASE_1"/>
    <property type="match status" value="1"/>
</dbReference>
<evidence type="ECO:0000313" key="7">
    <source>
        <dbReference type="Proteomes" id="UP001301442"/>
    </source>
</evidence>
<comment type="similarity">
    <text evidence="1">Belongs to the sulfatase family.</text>
</comment>
<feature type="domain" description="Sulfatase N-terminal" evidence="5">
    <location>
        <begin position="39"/>
        <end position="409"/>
    </location>
</feature>
<evidence type="ECO:0000256" key="4">
    <source>
        <dbReference type="ARBA" id="ARBA00023180"/>
    </source>
</evidence>
<dbReference type="Gene3D" id="3.40.720.10">
    <property type="entry name" value="Alkaline Phosphatase, subunit A"/>
    <property type="match status" value="1"/>
</dbReference>
<dbReference type="RefSeq" id="WP_348394534.1">
    <property type="nucleotide sequence ID" value="NZ_CP136600.1"/>
</dbReference>
<keyword evidence="4" id="KW-0325">Glycoprotein</keyword>
<keyword evidence="3" id="KW-0378">Hydrolase</keyword>
<keyword evidence="7" id="KW-1185">Reference proteome</keyword>
<sequence length="543" mass="61341">MMKFSTKIKNTFQASLKFTTLASIVCGTVFSTNVFAKQPNIIFIMSDDHAANAVSSYQGRLSKVFKTPNIDRLANEGVRFDGMYANNSICTPSRAAILTGQYSHTNGVRTLADPMDRNKDNVAKQLKNAGYQTAIVGKWHLKTEPSGFDYYNVLPNQGDYFEPKLKEIGKKWQNGQKGGDVYSGYVTDVITDVGINWLNKRDQEKPFMLMIHHKAPHGLWEPAKRHENFLADVHIPEPDSLYNRGKHGPTDAVIIDGKAGQQFGSSVSRRMEGRGLVTRMLDETWPTGKLKLDSYDWNTVVSAAYQKYLKEYLRTVKAVDENVGRVLDYLDENGLAEDTIVIYTSDQGMMLGEHDYYDKRWIYEESIQMPFVVRYPQAHSTGNKAAGKTTDELFLNLDIAPTLLDVAGVTAPKTMQGQSFKSALLDPEQAKGRDAIYYRYWLHMAHHYVPAHYGVRTKTHKLAFFYGLPLDSNGAMPAATPPYWELYDLENDPKEMTNLYPDSKSAPLKAELKQVLSQLKNEIGDNDEVYPALMAVKAQHWNQ</sequence>
<name>A0ABZ0GIU3_9GAMM</name>
<dbReference type="PROSITE" id="PS00149">
    <property type="entry name" value="SULFATASE_2"/>
    <property type="match status" value="1"/>
</dbReference>
<dbReference type="Pfam" id="PF00884">
    <property type="entry name" value="Sulfatase"/>
    <property type="match status" value="1"/>
</dbReference>
<dbReference type="SUPFAM" id="SSF53649">
    <property type="entry name" value="Alkaline phosphatase-like"/>
    <property type="match status" value="1"/>
</dbReference>
<evidence type="ECO:0000256" key="1">
    <source>
        <dbReference type="ARBA" id="ARBA00008779"/>
    </source>
</evidence>
<dbReference type="InterPro" id="IPR017850">
    <property type="entry name" value="Alkaline_phosphatase_core_sf"/>
</dbReference>
<gene>
    <name evidence="6" type="ORF">RI844_10020</name>
</gene>
<organism evidence="6 7">
    <name type="scientific">Thalassotalea fonticola</name>
    <dbReference type="NCBI Taxonomy" id="3065649"/>
    <lineage>
        <taxon>Bacteria</taxon>
        <taxon>Pseudomonadati</taxon>
        <taxon>Pseudomonadota</taxon>
        <taxon>Gammaproteobacteria</taxon>
        <taxon>Alteromonadales</taxon>
        <taxon>Colwelliaceae</taxon>
        <taxon>Thalassotalea</taxon>
    </lineage>
</organism>
<dbReference type="EMBL" id="CP136600">
    <property type="protein sequence ID" value="WOH35718.1"/>
    <property type="molecule type" value="Genomic_DNA"/>
</dbReference>
<keyword evidence="2" id="KW-0732">Signal</keyword>
<reference evidence="6 7" key="1">
    <citation type="submission" date="2023-09" db="EMBL/GenBank/DDBJ databases">
        <authorList>
            <person name="Qi X."/>
        </authorList>
    </citation>
    <scope>NUCLEOTIDE SEQUENCE [LARGE SCALE GENOMIC DNA]</scope>
    <source>
        <strain evidence="6 7">S1-1</strain>
    </source>
</reference>